<protein>
    <submittedName>
        <fullName evidence="1">Uncharacterized protein</fullName>
    </submittedName>
</protein>
<dbReference type="OrthoDB" id="10068084at2759"/>
<evidence type="ECO:0000313" key="1">
    <source>
        <dbReference type="EMBL" id="KAJ8043009.1"/>
    </source>
</evidence>
<proteinExistence type="predicted"/>
<organism evidence="1 2">
    <name type="scientific">Holothuria leucospilota</name>
    <name type="common">Black long sea cucumber</name>
    <name type="synonym">Mertensiothuria leucospilota</name>
    <dbReference type="NCBI Taxonomy" id="206669"/>
    <lineage>
        <taxon>Eukaryota</taxon>
        <taxon>Metazoa</taxon>
        <taxon>Echinodermata</taxon>
        <taxon>Eleutherozoa</taxon>
        <taxon>Echinozoa</taxon>
        <taxon>Holothuroidea</taxon>
        <taxon>Aspidochirotacea</taxon>
        <taxon>Aspidochirotida</taxon>
        <taxon>Holothuriidae</taxon>
        <taxon>Holothuria</taxon>
    </lineage>
</organism>
<sequence>MADSEGSPRVELSSVEPLEELVGALRAVTEEATTMCYFRRIFNYSQSTPDMSYDSFRKHVKNSGTIGKRGQKDKLTFSSLILQIKAVKKKTTKQ</sequence>
<dbReference type="EMBL" id="JAIZAY010000004">
    <property type="protein sequence ID" value="KAJ8043009.1"/>
    <property type="molecule type" value="Genomic_DNA"/>
</dbReference>
<name>A0A9Q1CEE5_HOLLE</name>
<accession>A0A9Q1CEE5</accession>
<dbReference type="Proteomes" id="UP001152320">
    <property type="component" value="Chromosome 4"/>
</dbReference>
<gene>
    <name evidence="1" type="ORF">HOLleu_09921</name>
</gene>
<keyword evidence="2" id="KW-1185">Reference proteome</keyword>
<reference evidence="1" key="1">
    <citation type="submission" date="2021-10" db="EMBL/GenBank/DDBJ databases">
        <title>Tropical sea cucumber genome reveals ecological adaptation and Cuvierian tubules defense mechanism.</title>
        <authorList>
            <person name="Chen T."/>
        </authorList>
    </citation>
    <scope>NUCLEOTIDE SEQUENCE</scope>
    <source>
        <strain evidence="1">Nanhai2018</strain>
        <tissue evidence="1">Muscle</tissue>
    </source>
</reference>
<comment type="caution">
    <text evidence="1">The sequence shown here is derived from an EMBL/GenBank/DDBJ whole genome shotgun (WGS) entry which is preliminary data.</text>
</comment>
<evidence type="ECO:0000313" key="2">
    <source>
        <dbReference type="Proteomes" id="UP001152320"/>
    </source>
</evidence>
<dbReference type="AlphaFoldDB" id="A0A9Q1CEE5"/>